<organism evidence="2 3">
    <name type="scientific">Phyllosticta citricarpa</name>
    <dbReference type="NCBI Taxonomy" id="55181"/>
    <lineage>
        <taxon>Eukaryota</taxon>
        <taxon>Fungi</taxon>
        <taxon>Dikarya</taxon>
        <taxon>Ascomycota</taxon>
        <taxon>Pezizomycotina</taxon>
        <taxon>Dothideomycetes</taxon>
        <taxon>Dothideomycetes incertae sedis</taxon>
        <taxon>Botryosphaeriales</taxon>
        <taxon>Phyllostictaceae</taxon>
        <taxon>Phyllosticta</taxon>
    </lineage>
</organism>
<keyword evidence="1" id="KW-0732">Signal</keyword>
<gene>
    <name evidence="2" type="ORF">IWX46DRAFT_21776</name>
</gene>
<keyword evidence="3" id="KW-1185">Reference proteome</keyword>
<accession>A0ABR1MR08</accession>
<feature type="chain" id="PRO_5045790427" description="Secreted protein" evidence="1">
    <location>
        <begin position="25"/>
        <end position="74"/>
    </location>
</feature>
<reference evidence="2 3" key="1">
    <citation type="submission" date="2024-04" db="EMBL/GenBank/DDBJ databases">
        <title>Phyllosticta paracitricarpa is synonymous to the EU quarantine fungus P. citricarpa based on phylogenomic analyses.</title>
        <authorList>
            <consortium name="Lawrence Berkeley National Laboratory"/>
            <person name="Van Ingen-Buijs V.A."/>
            <person name="Van Westerhoven A.C."/>
            <person name="Haridas S."/>
            <person name="Skiadas P."/>
            <person name="Martin F."/>
            <person name="Groenewald J.Z."/>
            <person name="Crous P.W."/>
            <person name="Seidl M.F."/>
        </authorList>
    </citation>
    <scope>NUCLEOTIDE SEQUENCE [LARGE SCALE GENOMIC DNA]</scope>
    <source>
        <strain evidence="2 3">CBS 122670</strain>
    </source>
</reference>
<evidence type="ECO:0000313" key="3">
    <source>
        <dbReference type="Proteomes" id="UP001365128"/>
    </source>
</evidence>
<name>A0ABR1MR08_9PEZI</name>
<evidence type="ECO:0008006" key="4">
    <source>
        <dbReference type="Google" id="ProtNLM"/>
    </source>
</evidence>
<protein>
    <recommendedName>
        <fullName evidence="4">Secreted protein</fullName>
    </recommendedName>
</protein>
<evidence type="ECO:0000256" key="1">
    <source>
        <dbReference type="SAM" id="SignalP"/>
    </source>
</evidence>
<comment type="caution">
    <text evidence="2">The sequence shown here is derived from an EMBL/GenBank/DDBJ whole genome shotgun (WGS) entry which is preliminary data.</text>
</comment>
<dbReference type="Proteomes" id="UP001365128">
    <property type="component" value="Unassembled WGS sequence"/>
</dbReference>
<feature type="signal peptide" evidence="1">
    <location>
        <begin position="1"/>
        <end position="24"/>
    </location>
</feature>
<dbReference type="EMBL" id="JBBPDW010000001">
    <property type="protein sequence ID" value="KAK7556874.1"/>
    <property type="molecule type" value="Genomic_DNA"/>
</dbReference>
<sequence>MHANAFHTFFVAFWLFFIILHGHGAGSMPHCVLKLPVVPSLTSSAVSKIILTRIVPWGWKRRPDFDGGWSLLKR</sequence>
<evidence type="ECO:0000313" key="2">
    <source>
        <dbReference type="EMBL" id="KAK7556874.1"/>
    </source>
</evidence>
<proteinExistence type="predicted"/>